<protein>
    <submittedName>
        <fullName evidence="4">Type VI secretion system tip protein VgrG</fullName>
    </submittedName>
</protein>
<comment type="caution">
    <text evidence="4">The sequence shown here is derived from an EMBL/GenBank/DDBJ whole genome shotgun (WGS) entry which is preliminary data.</text>
</comment>
<dbReference type="InterPro" id="IPR037026">
    <property type="entry name" value="Vgr_OB-fold_dom_sf"/>
</dbReference>
<evidence type="ECO:0000313" key="5">
    <source>
        <dbReference type="Proteomes" id="UP000239990"/>
    </source>
</evidence>
<feature type="domain" description="Gp5/Type VI secretion system Vgr C-terminal trimerisation" evidence="3">
    <location>
        <begin position="470"/>
        <end position="575"/>
    </location>
</feature>
<evidence type="ECO:0000256" key="1">
    <source>
        <dbReference type="ARBA" id="ARBA00005558"/>
    </source>
</evidence>
<evidence type="ECO:0000313" key="4">
    <source>
        <dbReference type="EMBL" id="PPA73995.1"/>
    </source>
</evidence>
<dbReference type="SUPFAM" id="SSF69349">
    <property type="entry name" value="Phage fibre proteins"/>
    <property type="match status" value="1"/>
</dbReference>
<reference evidence="4 5" key="1">
    <citation type="submission" date="2018-02" db="EMBL/GenBank/DDBJ databases">
        <title>Draft Genome of Achromobacter spanius stain 6.</title>
        <authorList>
            <person name="Gunasekera T.S."/>
            <person name="Radwan O."/>
            <person name="Ruiz O.N."/>
        </authorList>
    </citation>
    <scope>NUCLEOTIDE SEQUENCE [LARGE SCALE GENOMIC DNA]</scope>
    <source>
        <strain evidence="4 5">6</strain>
    </source>
</reference>
<dbReference type="SUPFAM" id="SSF69255">
    <property type="entry name" value="gp5 N-terminal domain-like"/>
    <property type="match status" value="1"/>
</dbReference>
<comment type="similarity">
    <text evidence="1">Belongs to the VgrG protein family.</text>
</comment>
<dbReference type="SUPFAM" id="SSF69279">
    <property type="entry name" value="Phage tail proteins"/>
    <property type="match status" value="2"/>
</dbReference>
<feature type="domain" description="Gp5/Type VI secretion system Vgr protein OB-fold" evidence="2">
    <location>
        <begin position="387"/>
        <end position="451"/>
    </location>
</feature>
<dbReference type="NCBIfam" id="TIGR01646">
    <property type="entry name" value="vgr_GE"/>
    <property type="match status" value="1"/>
</dbReference>
<dbReference type="InterPro" id="IPR017847">
    <property type="entry name" value="T6SS_RhsGE_Vgr_subset"/>
</dbReference>
<name>A0A2S5GM78_9BURK</name>
<evidence type="ECO:0000259" key="3">
    <source>
        <dbReference type="Pfam" id="PF22178"/>
    </source>
</evidence>
<dbReference type="Pfam" id="PF05954">
    <property type="entry name" value="Phage_GPD"/>
    <property type="match status" value="1"/>
</dbReference>
<dbReference type="Proteomes" id="UP000239990">
    <property type="component" value="Unassembled WGS sequence"/>
</dbReference>
<dbReference type="RefSeq" id="WP_104144888.1">
    <property type="nucleotide sequence ID" value="NZ_PREU01000011.1"/>
</dbReference>
<dbReference type="Pfam" id="PF04717">
    <property type="entry name" value="Phage_base_V"/>
    <property type="match status" value="1"/>
</dbReference>
<dbReference type="EMBL" id="PREU01000011">
    <property type="protein sequence ID" value="PPA73995.1"/>
    <property type="molecule type" value="Genomic_DNA"/>
</dbReference>
<sequence length="703" mass="80595">MTHLCDLRFTFGVVGGLDFELVEFTFDEALSEPFRLELELASADASIDFARILDQPALLTIWRDDAPLRYIHGVVSRFEQGTTGFRRTRYRATVEPQLARAGLCSDWRIFQHLSVPEILQSVLKEHGILDYEQTITHEHLTREYCVQAGDTDLHFVERLAREEGFFYAFHHHAKGHRLIHSDRLHIHGRIDGDPVLYQPAPGGDQTEPALRRFSYAEQVRTARQTQRDYTYTHPRYAQEHSHDGRDLQHQHAHYERYDYPGRYKRDEAGKPYTENRLRGLRRDARVATVEGDDPRLEPGLSFELVGHPRNDLNQGWRPIRMRHHGVQHTSQQEDGADAQRGTQYRYTAELVSKHAEWRAEPLPKPRIDGPQVATVTGPAGEEIYCDNYGRVKVQFPWDRLGKHDEHSSCWIRVSQNWAGATWGHMAIPRIGQEVIVNYLDGDADQPVITGRTHMALQLPPYELPRHKTRMTIKSQTHKGQGYNELRFEDERDQEEIYVHAQKDQNIHVNHDENTFVGHDRSEKVENDETIVIGHDREETVGNDERADIGRDRRHRIGQDEVLEVIRDHSIITGKDRTDEVGNNRRDKTFSHHWIETGGHLEHQIQGHHRIEAGQAIERATTVYRLQTRERIVLQSPGGSITLDEGGITLDGVAVNIKGPLNQRGSGAGVALNIDGTPNADEPICLSCWLKAAKERTALMKVSP</sequence>
<dbReference type="OrthoDB" id="1907165at2"/>
<dbReference type="Pfam" id="PF22178">
    <property type="entry name" value="Gp5_trimer_C"/>
    <property type="match status" value="1"/>
</dbReference>
<organism evidence="4 5">
    <name type="scientific">Achromobacter spanius</name>
    <dbReference type="NCBI Taxonomy" id="217203"/>
    <lineage>
        <taxon>Bacteria</taxon>
        <taxon>Pseudomonadati</taxon>
        <taxon>Pseudomonadota</taxon>
        <taxon>Betaproteobacteria</taxon>
        <taxon>Burkholderiales</taxon>
        <taxon>Alcaligenaceae</taxon>
        <taxon>Achromobacter</taxon>
    </lineage>
</organism>
<dbReference type="Gene3D" id="2.40.50.230">
    <property type="entry name" value="Gp5 N-terminal domain"/>
    <property type="match status" value="1"/>
</dbReference>
<dbReference type="InterPro" id="IPR006531">
    <property type="entry name" value="Gp5/Vgr_OB"/>
</dbReference>
<evidence type="ECO:0000259" key="2">
    <source>
        <dbReference type="Pfam" id="PF04717"/>
    </source>
</evidence>
<dbReference type="InterPro" id="IPR006533">
    <property type="entry name" value="T6SS_Vgr_RhsGE"/>
</dbReference>
<dbReference type="Gene3D" id="3.55.50.10">
    <property type="entry name" value="Baseplate protein-like domains"/>
    <property type="match status" value="1"/>
</dbReference>
<proteinExistence type="inferred from homology"/>
<dbReference type="PANTHER" id="PTHR32305:SF11">
    <property type="entry name" value="TYPE VI SECRETION SYSTEM SPIKE PROTEIN VGRG3"/>
    <property type="match status" value="1"/>
</dbReference>
<dbReference type="Gene3D" id="4.10.220.110">
    <property type="match status" value="1"/>
</dbReference>
<dbReference type="InterPro" id="IPR050708">
    <property type="entry name" value="T6SS_VgrG/RHS"/>
</dbReference>
<gene>
    <name evidence="4" type="ORF">C4E15_21740</name>
</gene>
<dbReference type="Gene3D" id="2.30.110.50">
    <property type="match status" value="1"/>
</dbReference>
<dbReference type="PANTHER" id="PTHR32305">
    <property type="match status" value="1"/>
</dbReference>
<dbReference type="InterPro" id="IPR054030">
    <property type="entry name" value="Gp5_Vgr_C"/>
</dbReference>
<dbReference type="AlphaFoldDB" id="A0A2S5GM78"/>
<accession>A0A2S5GM78</accession>
<dbReference type="NCBIfam" id="TIGR03361">
    <property type="entry name" value="VI_Rhs_Vgr"/>
    <property type="match status" value="1"/>
</dbReference>